<evidence type="ECO:0000256" key="3">
    <source>
        <dbReference type="ARBA" id="ARBA00023002"/>
    </source>
</evidence>
<comment type="similarity">
    <text evidence="5">Belongs to the 2-oxoadipate dioxygenase/decarboxylase family.</text>
</comment>
<evidence type="ECO:0000256" key="7">
    <source>
        <dbReference type="ARBA" id="ARBA00035045"/>
    </source>
</evidence>
<comment type="caution">
    <text evidence="8">The sequence shown here is derived from an EMBL/GenBank/DDBJ whole genome shotgun (WGS) entry which is preliminary data.</text>
</comment>
<evidence type="ECO:0000256" key="4">
    <source>
        <dbReference type="ARBA" id="ARBA00023004"/>
    </source>
</evidence>
<evidence type="ECO:0000256" key="5">
    <source>
        <dbReference type="ARBA" id="ARBA00035013"/>
    </source>
</evidence>
<protein>
    <recommendedName>
        <fullName evidence="6">2-oxoadipate dioxygenase/decarboxylase</fullName>
        <ecNumber evidence="6">1.13.11.93</ecNumber>
    </recommendedName>
    <alternativeName>
        <fullName evidence="7">2-hydroxyglutarate synthase</fullName>
    </alternativeName>
</protein>
<gene>
    <name evidence="8" type="ORF">L2725_19680</name>
</gene>
<evidence type="ECO:0000256" key="2">
    <source>
        <dbReference type="ARBA" id="ARBA00022964"/>
    </source>
</evidence>
<keyword evidence="3" id="KW-0560">Oxidoreductase</keyword>
<evidence type="ECO:0000256" key="1">
    <source>
        <dbReference type="ARBA" id="ARBA00001954"/>
    </source>
</evidence>
<evidence type="ECO:0000313" key="8">
    <source>
        <dbReference type="EMBL" id="MCL2915968.1"/>
    </source>
</evidence>
<name>A0ABT0NBX1_9GAMM</name>
<dbReference type="Proteomes" id="UP001202831">
    <property type="component" value="Unassembled WGS sequence"/>
</dbReference>
<dbReference type="SMART" id="SM01150">
    <property type="entry name" value="DUF1338"/>
    <property type="match status" value="1"/>
</dbReference>
<keyword evidence="4" id="KW-0408">Iron</keyword>
<keyword evidence="9" id="KW-1185">Reference proteome</keyword>
<comment type="cofactor">
    <cofactor evidence="1">
        <name>Fe(2+)</name>
        <dbReference type="ChEBI" id="CHEBI:29033"/>
    </cofactor>
</comment>
<dbReference type="EMBL" id="JAKIKT010000009">
    <property type="protein sequence ID" value="MCL2915968.1"/>
    <property type="molecule type" value="Genomic_DNA"/>
</dbReference>
<reference evidence="8 9" key="1">
    <citation type="submission" date="2022-01" db="EMBL/GenBank/DDBJ databases">
        <title>Whole genome-based taxonomy of the Shewanellaceae.</title>
        <authorList>
            <person name="Martin-Rodriguez A.J."/>
        </authorList>
    </citation>
    <scope>NUCLEOTIDE SEQUENCE [LARGE SCALE GENOMIC DNA]</scope>
    <source>
        <strain evidence="8 9">DSM 21332</strain>
    </source>
</reference>
<sequence>MHTDVNELFSALWTDYIQMTPSAAKVHELLGKGEDIINDHIALRTFNLPKVNLQVLAAHFEALGYKACGDYNFEAKKLNAKHYEHPDPTQPKVFISELLVEEFSPELQDKVAFLVEQIDEQALTQKDFLYSGRHWKLDSETYQALLAESEYAAWVAAIGYRANHFTVSVNHLPGYDSLQEVNLALKEGGFVLNTSGGEIKGSAEVLLEQSSTMADQIEVAFEDTKLKIPSCFYEFALRYPKPDGELYTGFVAASADKIFESTNAVSGKQSA</sequence>
<keyword evidence="2" id="KW-0223">Dioxygenase</keyword>
<dbReference type="EC" id="1.13.11.93" evidence="6"/>
<dbReference type="Pfam" id="PF07063">
    <property type="entry name" value="HGLS"/>
    <property type="match status" value="1"/>
</dbReference>
<proteinExistence type="inferred from homology"/>
<dbReference type="PANTHER" id="PTHR31136">
    <property type="entry name" value="DUF1338 DOMAIN-CONTAINING PROTEIN"/>
    <property type="match status" value="1"/>
</dbReference>
<accession>A0ABT0NBX1</accession>
<dbReference type="InterPro" id="IPR009770">
    <property type="entry name" value="HGLS"/>
</dbReference>
<dbReference type="Gene3D" id="3.10.180.50">
    <property type="match status" value="1"/>
</dbReference>
<evidence type="ECO:0000313" key="9">
    <source>
        <dbReference type="Proteomes" id="UP001202831"/>
    </source>
</evidence>
<dbReference type="CDD" id="cd16350">
    <property type="entry name" value="VOC_like"/>
    <property type="match status" value="1"/>
</dbReference>
<dbReference type="PANTHER" id="PTHR31136:SF5">
    <property type="entry name" value="2-OXOADIPATE DIOXYGENASE_DECARBOXYLASE, CHLOROPLASTIC"/>
    <property type="match status" value="1"/>
</dbReference>
<dbReference type="RefSeq" id="WP_249250533.1">
    <property type="nucleotide sequence ID" value="NZ_JAKIKT010000009.1"/>
</dbReference>
<organism evidence="8 9">
    <name type="scientific">Shewanella corallii</name>
    <dbReference type="NCBI Taxonomy" id="560080"/>
    <lineage>
        <taxon>Bacteria</taxon>
        <taxon>Pseudomonadati</taxon>
        <taxon>Pseudomonadota</taxon>
        <taxon>Gammaproteobacteria</taxon>
        <taxon>Alteromonadales</taxon>
        <taxon>Shewanellaceae</taxon>
        <taxon>Shewanella</taxon>
    </lineage>
</organism>
<evidence type="ECO:0000256" key="6">
    <source>
        <dbReference type="ARBA" id="ARBA00035023"/>
    </source>
</evidence>